<gene>
    <name evidence="1" type="ORF">GXX48_16635</name>
</gene>
<name>A0A7V6U0R6_9HYPH</name>
<dbReference type="EMBL" id="DUMN01000468">
    <property type="protein sequence ID" value="HHV69255.1"/>
    <property type="molecule type" value="Genomic_DNA"/>
</dbReference>
<comment type="caution">
    <text evidence="1">The sequence shown here is derived from an EMBL/GenBank/DDBJ whole genome shotgun (WGS) entry which is preliminary data.</text>
</comment>
<reference evidence="1 2" key="1">
    <citation type="journal article" date="2020" name="Biotechnol. Biofuels">
        <title>New insights from the biogas microbiome by comprehensive genome-resolved metagenomics of nearly 1600 species originating from multiple anaerobic digesters.</title>
        <authorList>
            <person name="Campanaro S."/>
            <person name="Treu L."/>
            <person name="Rodriguez-R L.M."/>
            <person name="Kovalovszki A."/>
            <person name="Ziels R.M."/>
            <person name="Maus I."/>
            <person name="Zhu X."/>
            <person name="Kougias P.G."/>
            <person name="Basile A."/>
            <person name="Luo G."/>
            <person name="Schluter A."/>
            <person name="Konstantinidis K.T."/>
            <person name="Angelidaki I."/>
        </authorList>
    </citation>
    <scope>NUCLEOTIDE SEQUENCE [LARGE SCALE GENOMIC DNA]</scope>
    <source>
        <strain evidence="1">AS04akNAM_66</strain>
    </source>
</reference>
<proteinExistence type="predicted"/>
<sequence length="64" mass="7217">MPERPNIYQTARRFATGVKRRDVPSQAIADAVKDGLMTTSSNNNEYIFSELLARLEGTEKKQSD</sequence>
<dbReference type="Proteomes" id="UP000551563">
    <property type="component" value="Unassembled WGS sequence"/>
</dbReference>
<evidence type="ECO:0000313" key="1">
    <source>
        <dbReference type="EMBL" id="HHV69255.1"/>
    </source>
</evidence>
<organism evidence="1 2">
    <name type="scientific">Brucella intermedia</name>
    <dbReference type="NCBI Taxonomy" id="94625"/>
    <lineage>
        <taxon>Bacteria</taxon>
        <taxon>Pseudomonadati</taxon>
        <taxon>Pseudomonadota</taxon>
        <taxon>Alphaproteobacteria</taxon>
        <taxon>Hyphomicrobiales</taxon>
        <taxon>Brucellaceae</taxon>
        <taxon>Brucella/Ochrobactrum group</taxon>
        <taxon>Brucella</taxon>
    </lineage>
</organism>
<protein>
    <submittedName>
        <fullName evidence="1">Uncharacterized protein</fullName>
    </submittedName>
</protein>
<evidence type="ECO:0000313" key="2">
    <source>
        <dbReference type="Proteomes" id="UP000551563"/>
    </source>
</evidence>
<dbReference type="AlphaFoldDB" id="A0A7V6U0R6"/>
<accession>A0A7V6U0R6</accession>